<dbReference type="Proteomes" id="UP000276133">
    <property type="component" value="Unassembled WGS sequence"/>
</dbReference>
<proteinExistence type="predicted"/>
<organism evidence="1 2">
    <name type="scientific">Brachionus plicatilis</name>
    <name type="common">Marine rotifer</name>
    <name type="synonym">Brachionus muelleri</name>
    <dbReference type="NCBI Taxonomy" id="10195"/>
    <lineage>
        <taxon>Eukaryota</taxon>
        <taxon>Metazoa</taxon>
        <taxon>Spiralia</taxon>
        <taxon>Gnathifera</taxon>
        <taxon>Rotifera</taxon>
        <taxon>Eurotatoria</taxon>
        <taxon>Monogononta</taxon>
        <taxon>Pseudotrocha</taxon>
        <taxon>Ploima</taxon>
        <taxon>Brachionidae</taxon>
        <taxon>Brachionus</taxon>
    </lineage>
</organism>
<keyword evidence="2" id="KW-1185">Reference proteome</keyword>
<reference evidence="1 2" key="1">
    <citation type="journal article" date="2018" name="Sci. Rep.">
        <title>Genomic signatures of local adaptation to the degree of environmental predictability in rotifers.</title>
        <authorList>
            <person name="Franch-Gras L."/>
            <person name="Hahn C."/>
            <person name="Garcia-Roger E.M."/>
            <person name="Carmona M.J."/>
            <person name="Serra M."/>
            <person name="Gomez A."/>
        </authorList>
    </citation>
    <scope>NUCLEOTIDE SEQUENCE [LARGE SCALE GENOMIC DNA]</scope>
    <source>
        <strain evidence="1">HYR1</strain>
    </source>
</reference>
<gene>
    <name evidence="1" type="ORF">BpHYR1_036411</name>
</gene>
<sequence length="64" mass="7783">MEWEWNCYRKTSKKVLAEINSWWKPNLCFENIHYVNFRTGEARSRKKGLRSMCTRRSAELILES</sequence>
<name>A0A3M7SJ13_BRAPC</name>
<dbReference type="EMBL" id="REGN01001288">
    <property type="protein sequence ID" value="RNA35751.1"/>
    <property type="molecule type" value="Genomic_DNA"/>
</dbReference>
<comment type="caution">
    <text evidence="1">The sequence shown here is derived from an EMBL/GenBank/DDBJ whole genome shotgun (WGS) entry which is preliminary data.</text>
</comment>
<dbReference type="AlphaFoldDB" id="A0A3M7SJ13"/>
<evidence type="ECO:0000313" key="1">
    <source>
        <dbReference type="EMBL" id="RNA35751.1"/>
    </source>
</evidence>
<evidence type="ECO:0000313" key="2">
    <source>
        <dbReference type="Proteomes" id="UP000276133"/>
    </source>
</evidence>
<protein>
    <submittedName>
        <fullName evidence="1">Uncharacterized protein</fullName>
    </submittedName>
</protein>
<accession>A0A3M7SJ13</accession>